<accession>A0A1S3DMI0</accession>
<dbReference type="PaxDb" id="121845-A0A1S3DMI0"/>
<dbReference type="RefSeq" id="XP_008484579.1">
    <property type="nucleotide sequence ID" value="XM_008486357.3"/>
</dbReference>
<name>A0A1S3DMI0_DIACI</name>
<dbReference type="AlphaFoldDB" id="A0A1S3DMI0"/>
<organism evidence="2 3">
    <name type="scientific">Diaphorina citri</name>
    <name type="common">Asian citrus psyllid</name>
    <dbReference type="NCBI Taxonomy" id="121845"/>
    <lineage>
        <taxon>Eukaryota</taxon>
        <taxon>Metazoa</taxon>
        <taxon>Ecdysozoa</taxon>
        <taxon>Arthropoda</taxon>
        <taxon>Hexapoda</taxon>
        <taxon>Insecta</taxon>
        <taxon>Pterygota</taxon>
        <taxon>Neoptera</taxon>
        <taxon>Paraneoptera</taxon>
        <taxon>Hemiptera</taxon>
        <taxon>Sternorrhyncha</taxon>
        <taxon>Psylloidea</taxon>
        <taxon>Psyllidae</taxon>
        <taxon>Diaphorininae</taxon>
        <taxon>Diaphorina</taxon>
    </lineage>
</organism>
<gene>
    <name evidence="3" type="primary">LOC103521251</name>
</gene>
<dbReference type="KEGG" id="dci:103521251"/>
<reference evidence="3" key="1">
    <citation type="submission" date="2025-08" db="UniProtKB">
        <authorList>
            <consortium name="RefSeq"/>
        </authorList>
    </citation>
    <scope>IDENTIFICATION</scope>
</reference>
<feature type="region of interest" description="Disordered" evidence="1">
    <location>
        <begin position="79"/>
        <end position="101"/>
    </location>
</feature>
<proteinExistence type="predicted"/>
<keyword evidence="2" id="KW-1185">Reference proteome</keyword>
<evidence type="ECO:0000256" key="1">
    <source>
        <dbReference type="SAM" id="MobiDB-lite"/>
    </source>
</evidence>
<dbReference type="GeneID" id="103521251"/>
<sequence>MQTGGGVPDLPTIENDPELDGVLDNIELTEVTDSDWVYLNRNVPKPGTGIHEFPIPIVVIPPKISPDSQGTFHRELPALIPPPKISPDSQGKNYTPKTTCL</sequence>
<protein>
    <submittedName>
        <fullName evidence="3">Uncharacterized protein LOC103521251</fullName>
    </submittedName>
</protein>
<evidence type="ECO:0000313" key="2">
    <source>
        <dbReference type="Proteomes" id="UP000079169"/>
    </source>
</evidence>
<feature type="compositionally biased region" description="Polar residues" evidence="1">
    <location>
        <begin position="87"/>
        <end position="101"/>
    </location>
</feature>
<dbReference type="Proteomes" id="UP000079169">
    <property type="component" value="Unplaced"/>
</dbReference>
<evidence type="ECO:0000313" key="3">
    <source>
        <dbReference type="RefSeq" id="XP_008484579.1"/>
    </source>
</evidence>